<accession>A0ACC3NI35</accession>
<name>A0ACC3NI35_9PEZI</name>
<organism evidence="1 2">
    <name type="scientific">Vermiconidia calcicola</name>
    <dbReference type="NCBI Taxonomy" id="1690605"/>
    <lineage>
        <taxon>Eukaryota</taxon>
        <taxon>Fungi</taxon>
        <taxon>Dikarya</taxon>
        <taxon>Ascomycota</taxon>
        <taxon>Pezizomycotina</taxon>
        <taxon>Dothideomycetes</taxon>
        <taxon>Dothideomycetidae</taxon>
        <taxon>Mycosphaerellales</taxon>
        <taxon>Extremaceae</taxon>
        <taxon>Vermiconidia</taxon>
    </lineage>
</organism>
<comment type="caution">
    <text evidence="1">The sequence shown here is derived from an EMBL/GenBank/DDBJ whole genome shotgun (WGS) entry which is preliminary data.</text>
</comment>
<dbReference type="Proteomes" id="UP001281147">
    <property type="component" value="Unassembled WGS sequence"/>
</dbReference>
<evidence type="ECO:0000313" key="1">
    <source>
        <dbReference type="EMBL" id="KAK3717216.1"/>
    </source>
</evidence>
<keyword evidence="2" id="KW-1185">Reference proteome</keyword>
<reference evidence="1" key="1">
    <citation type="submission" date="2023-07" db="EMBL/GenBank/DDBJ databases">
        <title>Black Yeasts Isolated from many extreme environments.</title>
        <authorList>
            <person name="Coleine C."/>
            <person name="Stajich J.E."/>
            <person name="Selbmann L."/>
        </authorList>
    </citation>
    <scope>NUCLEOTIDE SEQUENCE</scope>
    <source>
        <strain evidence="1">CCFEE 5714</strain>
    </source>
</reference>
<evidence type="ECO:0000313" key="2">
    <source>
        <dbReference type="Proteomes" id="UP001281147"/>
    </source>
</evidence>
<sequence length="129" mass="13725">MSYNFDIAKQVLNENDKNRLMCLYLNCNPTAINWEKAAKDFGCASVDSMKVMTRTAMKKIEKAGGKEDIEAAPATGGGKKRKAADDGDDAEAKPKKKGGRKPKKAAAELADVDAADGGDGVKEEEGGDE</sequence>
<dbReference type="EMBL" id="JAUTXU010000038">
    <property type="protein sequence ID" value="KAK3717216.1"/>
    <property type="molecule type" value="Genomic_DNA"/>
</dbReference>
<protein>
    <submittedName>
        <fullName evidence="1">Uncharacterized protein</fullName>
    </submittedName>
</protein>
<proteinExistence type="predicted"/>
<gene>
    <name evidence="1" type="ORF">LTR37_005925</name>
</gene>